<keyword evidence="3" id="KW-1185">Reference proteome</keyword>
<feature type="transmembrane region" description="Helical" evidence="1">
    <location>
        <begin position="7"/>
        <end position="24"/>
    </location>
</feature>
<name>A0A1M5QSW4_9BACI</name>
<sequence>MYAKNVKYLFLCVYIIMIFLNVTVGIRNAFWVLMGMVFVQTISYAIAEKIRQE</sequence>
<dbReference type="AlphaFoldDB" id="A0A1M5QSW4"/>
<evidence type="ECO:0000313" key="3">
    <source>
        <dbReference type="Proteomes" id="UP000184079"/>
    </source>
</evidence>
<evidence type="ECO:0000256" key="1">
    <source>
        <dbReference type="SAM" id="Phobius"/>
    </source>
</evidence>
<evidence type="ECO:0000313" key="2">
    <source>
        <dbReference type="EMBL" id="SHH16860.1"/>
    </source>
</evidence>
<protein>
    <submittedName>
        <fullName evidence="2">Uncharacterized protein</fullName>
    </submittedName>
</protein>
<keyword evidence="1" id="KW-0472">Membrane</keyword>
<keyword evidence="1" id="KW-1133">Transmembrane helix</keyword>
<feature type="transmembrane region" description="Helical" evidence="1">
    <location>
        <begin position="30"/>
        <end position="47"/>
    </location>
</feature>
<gene>
    <name evidence="2" type="ORF">SAMN05421807_104253</name>
</gene>
<keyword evidence="1" id="KW-0812">Transmembrane</keyword>
<organism evidence="2 3">
    <name type="scientific">Virgibacillus chiguensis</name>
    <dbReference type="NCBI Taxonomy" id="411959"/>
    <lineage>
        <taxon>Bacteria</taxon>
        <taxon>Bacillati</taxon>
        <taxon>Bacillota</taxon>
        <taxon>Bacilli</taxon>
        <taxon>Bacillales</taxon>
        <taxon>Bacillaceae</taxon>
        <taxon>Virgibacillus</taxon>
    </lineage>
</organism>
<dbReference type="EMBL" id="FQXD01000004">
    <property type="protein sequence ID" value="SHH16860.1"/>
    <property type="molecule type" value="Genomic_DNA"/>
</dbReference>
<accession>A0A1M5QSW4</accession>
<proteinExistence type="predicted"/>
<dbReference type="Proteomes" id="UP000184079">
    <property type="component" value="Unassembled WGS sequence"/>
</dbReference>
<reference evidence="3" key="1">
    <citation type="submission" date="2016-11" db="EMBL/GenBank/DDBJ databases">
        <authorList>
            <person name="Varghese N."/>
            <person name="Submissions S."/>
        </authorList>
    </citation>
    <scope>NUCLEOTIDE SEQUENCE [LARGE SCALE GENOMIC DNA]</scope>
    <source>
        <strain evidence="3">CGMCC 1.6496</strain>
    </source>
</reference>